<reference evidence="1" key="1">
    <citation type="journal article" date="2015" name="Nature">
        <title>Complex archaea that bridge the gap between prokaryotes and eukaryotes.</title>
        <authorList>
            <person name="Spang A."/>
            <person name="Saw J.H."/>
            <person name="Jorgensen S.L."/>
            <person name="Zaremba-Niedzwiedzka K."/>
            <person name="Martijn J."/>
            <person name="Lind A.E."/>
            <person name="van Eijk R."/>
            <person name="Schleper C."/>
            <person name="Guy L."/>
            <person name="Ettema T.J."/>
        </authorList>
    </citation>
    <scope>NUCLEOTIDE SEQUENCE</scope>
</reference>
<dbReference type="AlphaFoldDB" id="A0A0F9KNX0"/>
<gene>
    <name evidence="1" type="ORF">LCGC14_1379670</name>
</gene>
<dbReference type="EMBL" id="LAZR01008801">
    <property type="protein sequence ID" value="KKM76491.1"/>
    <property type="molecule type" value="Genomic_DNA"/>
</dbReference>
<comment type="caution">
    <text evidence="1">The sequence shown here is derived from an EMBL/GenBank/DDBJ whole genome shotgun (WGS) entry which is preliminary data.</text>
</comment>
<sequence>MPFVFGDFSDYQTGDIIEFRNYKWIARGRFDEGALAPGNANAFSFNWQNPHSNPIIVTRVLLDITTPGGVAAGELDVGSAAGTGVHSDNLIDGCDPDVQTVYDNLGDPGANGKFKQRLDANGGAVDWITCQILLQNQAALAGRYYIEYIEVI</sequence>
<proteinExistence type="predicted"/>
<accession>A0A0F9KNX0</accession>
<evidence type="ECO:0000313" key="1">
    <source>
        <dbReference type="EMBL" id="KKM76491.1"/>
    </source>
</evidence>
<name>A0A0F9KNX0_9ZZZZ</name>
<protein>
    <submittedName>
        <fullName evidence="1">Uncharacterized protein</fullName>
    </submittedName>
</protein>
<organism evidence="1">
    <name type="scientific">marine sediment metagenome</name>
    <dbReference type="NCBI Taxonomy" id="412755"/>
    <lineage>
        <taxon>unclassified sequences</taxon>
        <taxon>metagenomes</taxon>
        <taxon>ecological metagenomes</taxon>
    </lineage>
</organism>